<reference evidence="2 3" key="1">
    <citation type="journal article" date="2019" name="Nat. Ecol. Evol.">
        <title>Megaphylogeny resolves global patterns of mushroom evolution.</title>
        <authorList>
            <person name="Varga T."/>
            <person name="Krizsan K."/>
            <person name="Foldi C."/>
            <person name="Dima B."/>
            <person name="Sanchez-Garcia M."/>
            <person name="Sanchez-Ramirez S."/>
            <person name="Szollosi G.J."/>
            <person name="Szarkandi J.G."/>
            <person name="Papp V."/>
            <person name="Albert L."/>
            <person name="Andreopoulos W."/>
            <person name="Angelini C."/>
            <person name="Antonin V."/>
            <person name="Barry K.W."/>
            <person name="Bougher N.L."/>
            <person name="Buchanan P."/>
            <person name="Buyck B."/>
            <person name="Bense V."/>
            <person name="Catcheside P."/>
            <person name="Chovatia M."/>
            <person name="Cooper J."/>
            <person name="Damon W."/>
            <person name="Desjardin D."/>
            <person name="Finy P."/>
            <person name="Geml J."/>
            <person name="Haridas S."/>
            <person name="Hughes K."/>
            <person name="Justo A."/>
            <person name="Karasinski D."/>
            <person name="Kautmanova I."/>
            <person name="Kiss B."/>
            <person name="Kocsube S."/>
            <person name="Kotiranta H."/>
            <person name="LaButti K.M."/>
            <person name="Lechner B.E."/>
            <person name="Liimatainen K."/>
            <person name="Lipzen A."/>
            <person name="Lukacs Z."/>
            <person name="Mihaltcheva S."/>
            <person name="Morgado L.N."/>
            <person name="Niskanen T."/>
            <person name="Noordeloos M.E."/>
            <person name="Ohm R.A."/>
            <person name="Ortiz-Santana B."/>
            <person name="Ovrebo C."/>
            <person name="Racz N."/>
            <person name="Riley R."/>
            <person name="Savchenko A."/>
            <person name="Shiryaev A."/>
            <person name="Soop K."/>
            <person name="Spirin V."/>
            <person name="Szebenyi C."/>
            <person name="Tomsovsky M."/>
            <person name="Tulloss R.E."/>
            <person name="Uehling J."/>
            <person name="Grigoriev I.V."/>
            <person name="Vagvolgyi C."/>
            <person name="Papp T."/>
            <person name="Martin F.M."/>
            <person name="Miettinen O."/>
            <person name="Hibbett D.S."/>
            <person name="Nagy L.G."/>
        </authorList>
    </citation>
    <scope>NUCLEOTIDE SEQUENCE [LARGE SCALE GENOMIC DNA]</scope>
    <source>
        <strain evidence="2 3">CBS 962.96</strain>
    </source>
</reference>
<evidence type="ECO:0000256" key="1">
    <source>
        <dbReference type="SAM" id="MobiDB-lite"/>
    </source>
</evidence>
<dbReference type="EMBL" id="ML179348">
    <property type="protein sequence ID" value="THU90026.1"/>
    <property type="molecule type" value="Genomic_DNA"/>
</dbReference>
<organism evidence="2 3">
    <name type="scientific">Dendrothele bispora (strain CBS 962.96)</name>
    <dbReference type="NCBI Taxonomy" id="1314807"/>
    <lineage>
        <taxon>Eukaryota</taxon>
        <taxon>Fungi</taxon>
        <taxon>Dikarya</taxon>
        <taxon>Basidiomycota</taxon>
        <taxon>Agaricomycotina</taxon>
        <taxon>Agaricomycetes</taxon>
        <taxon>Agaricomycetidae</taxon>
        <taxon>Agaricales</taxon>
        <taxon>Agaricales incertae sedis</taxon>
        <taxon>Dendrothele</taxon>
    </lineage>
</organism>
<name>A0A4S8LL89_DENBC</name>
<dbReference type="AlphaFoldDB" id="A0A4S8LL89"/>
<evidence type="ECO:0000313" key="3">
    <source>
        <dbReference type="Proteomes" id="UP000297245"/>
    </source>
</evidence>
<feature type="compositionally biased region" description="Acidic residues" evidence="1">
    <location>
        <begin position="82"/>
        <end position="96"/>
    </location>
</feature>
<evidence type="ECO:0000313" key="2">
    <source>
        <dbReference type="EMBL" id="THU90026.1"/>
    </source>
</evidence>
<protein>
    <submittedName>
        <fullName evidence="2">Uncharacterized protein</fullName>
    </submittedName>
</protein>
<accession>A0A4S8LL89</accession>
<feature type="region of interest" description="Disordered" evidence="1">
    <location>
        <begin position="1"/>
        <end position="42"/>
    </location>
</feature>
<keyword evidence="3" id="KW-1185">Reference proteome</keyword>
<proteinExistence type="predicted"/>
<gene>
    <name evidence="2" type="ORF">K435DRAFT_864683</name>
</gene>
<dbReference type="Proteomes" id="UP000297245">
    <property type="component" value="Unassembled WGS sequence"/>
</dbReference>
<feature type="region of interest" description="Disordered" evidence="1">
    <location>
        <begin position="54"/>
        <end position="109"/>
    </location>
</feature>
<feature type="compositionally biased region" description="Low complexity" evidence="1">
    <location>
        <begin position="1"/>
        <end position="19"/>
    </location>
</feature>
<feature type="compositionally biased region" description="Basic and acidic residues" evidence="1">
    <location>
        <begin position="20"/>
        <end position="39"/>
    </location>
</feature>
<sequence>MPDSAVVSSTVVSFPTTEETQSHADTFDESSSRDEDATKAFDQSMLWETPEAFLHPPVMCSSPPIAILPEEKDEDDHGHGNDDDEDEQGVEEDLVNEIDSSPIRPSTTH</sequence>